<proteinExistence type="predicted"/>
<feature type="non-terminal residue" evidence="11">
    <location>
        <position position="458"/>
    </location>
</feature>
<evidence type="ECO:0000313" key="12">
    <source>
        <dbReference type="Proteomes" id="UP001166052"/>
    </source>
</evidence>
<dbReference type="InterPro" id="IPR036236">
    <property type="entry name" value="Znf_C2H2_sf"/>
</dbReference>
<dbReference type="Gene3D" id="3.30.160.60">
    <property type="entry name" value="Classic Zinc Finger"/>
    <property type="match status" value="8"/>
</dbReference>
<evidence type="ECO:0000256" key="4">
    <source>
        <dbReference type="ARBA" id="ARBA00022771"/>
    </source>
</evidence>
<organism evidence="11 12">
    <name type="scientific">Polypterus senegalus</name>
    <name type="common">Senegal bichir</name>
    <dbReference type="NCBI Taxonomy" id="55291"/>
    <lineage>
        <taxon>Eukaryota</taxon>
        <taxon>Metazoa</taxon>
        <taxon>Chordata</taxon>
        <taxon>Craniata</taxon>
        <taxon>Vertebrata</taxon>
        <taxon>Euteleostomi</taxon>
        <taxon>Actinopterygii</taxon>
        <taxon>Polypteriformes</taxon>
        <taxon>Polypteridae</taxon>
        <taxon>Polypterus</taxon>
    </lineage>
</organism>
<dbReference type="PROSITE" id="PS50157">
    <property type="entry name" value="ZINC_FINGER_C2H2_2"/>
    <property type="match status" value="8"/>
</dbReference>
<keyword evidence="3" id="KW-0677">Repeat</keyword>
<feature type="domain" description="C2H2-type" evidence="10">
    <location>
        <begin position="292"/>
        <end position="319"/>
    </location>
</feature>
<evidence type="ECO:0000256" key="7">
    <source>
        <dbReference type="ARBA" id="ARBA00023163"/>
    </source>
</evidence>
<dbReference type="SMART" id="SM00355">
    <property type="entry name" value="ZnF_C2H2"/>
    <property type="match status" value="8"/>
</dbReference>
<gene>
    <name evidence="11" type="primary">Znf112_0</name>
    <name evidence="11" type="ORF">GTO92_0013390</name>
</gene>
<dbReference type="PROSITE" id="PS00028">
    <property type="entry name" value="ZINC_FINGER_C2H2_1"/>
    <property type="match status" value="8"/>
</dbReference>
<feature type="non-terminal residue" evidence="11">
    <location>
        <position position="1"/>
    </location>
</feature>
<dbReference type="PANTHER" id="PTHR24394:SF48">
    <property type="entry name" value="ZINC FINGER PROTEIN 771"/>
    <property type="match status" value="1"/>
</dbReference>
<comment type="subcellular location">
    <subcellularLocation>
        <location evidence="1">Nucleus</location>
    </subcellularLocation>
</comment>
<evidence type="ECO:0000256" key="9">
    <source>
        <dbReference type="PROSITE-ProRule" id="PRU00042"/>
    </source>
</evidence>
<comment type="caution">
    <text evidence="11">The sequence shown here is derived from an EMBL/GenBank/DDBJ whole genome shotgun (WGS) entry which is preliminary data.</text>
</comment>
<keyword evidence="4 9" id="KW-0863">Zinc-finger</keyword>
<sequence length="458" mass="52119">MSSDESFTSLHQGLNCMNAMEKRSVDIKKEDCEWECVQHQWDGSSVKEEDCEYVVIKIQEYPELTSDSNGTERNEIVDGIKEEKVKSEIASWHLCAHVDESGLSIKPSRQIPEQNNPVHVKLESLEFDIKRPEKTSCLSHTGKDTEESATISLPSLCQYRPQQTENMKRIISGSDVFVPSTLHCSPLPVVRNTMNTRQPVEDTHSLILNDCQEWEEPLNHKSKHRCKRSAVTQRTYCCSHCGKIFSTSSKFKKHTRIHTGQKPYCCTDCGKQFYTSGNLLVHSRVHTGEKPYCCSECGKGFSTNAHLKIHTRIHTGEKPYCCSECGRGFSTATQLQIHTRVHTGEKPFCCTDCGKQFSTSGSLQYHRRVHTGEKPYSCAECGKQFSTSSSLHKHTRIHSGEKPYSCSYCGKKFSNSSNLQFHKRVHTGEKPYCCSKCDKRFTNNRSLQNHTRIHTEDK</sequence>
<name>A0ABS2Z312_POLSE</name>
<reference evidence="11" key="1">
    <citation type="journal article" date="2021" name="Cell">
        <title>Tracing the genetic footprints of vertebrate landing in non-teleost ray-finned fishes.</title>
        <authorList>
            <person name="Bi X."/>
            <person name="Wang K."/>
            <person name="Yang L."/>
            <person name="Pan H."/>
            <person name="Jiang H."/>
            <person name="Wei Q."/>
            <person name="Fang M."/>
            <person name="Yu H."/>
            <person name="Zhu C."/>
            <person name="Cai Y."/>
            <person name="He Y."/>
            <person name="Gan X."/>
            <person name="Zeng H."/>
            <person name="Yu D."/>
            <person name="Zhu Y."/>
            <person name="Jiang H."/>
            <person name="Qiu Q."/>
            <person name="Yang H."/>
            <person name="Zhang Y.E."/>
            <person name="Wang W."/>
            <person name="Zhu M."/>
            <person name="He S."/>
            <person name="Zhang G."/>
        </authorList>
    </citation>
    <scope>NUCLEOTIDE SEQUENCE</scope>
    <source>
        <strain evidence="11">Bchr_001</strain>
    </source>
</reference>
<dbReference type="InterPro" id="IPR013087">
    <property type="entry name" value="Znf_C2H2_type"/>
</dbReference>
<keyword evidence="5" id="KW-0862">Zinc</keyword>
<feature type="domain" description="C2H2-type" evidence="10">
    <location>
        <begin position="432"/>
        <end position="458"/>
    </location>
</feature>
<dbReference type="EMBL" id="JAAWVN010017223">
    <property type="protein sequence ID" value="MBN3292582.1"/>
    <property type="molecule type" value="Genomic_DNA"/>
</dbReference>
<evidence type="ECO:0000313" key="11">
    <source>
        <dbReference type="EMBL" id="MBN3292582.1"/>
    </source>
</evidence>
<keyword evidence="8" id="KW-0539">Nucleus</keyword>
<keyword evidence="2" id="KW-0479">Metal-binding</keyword>
<evidence type="ECO:0000256" key="3">
    <source>
        <dbReference type="ARBA" id="ARBA00022737"/>
    </source>
</evidence>
<feature type="domain" description="C2H2-type" evidence="10">
    <location>
        <begin position="404"/>
        <end position="431"/>
    </location>
</feature>
<dbReference type="Pfam" id="PF00096">
    <property type="entry name" value="zf-C2H2"/>
    <property type="match status" value="8"/>
</dbReference>
<feature type="domain" description="C2H2-type" evidence="10">
    <location>
        <begin position="348"/>
        <end position="375"/>
    </location>
</feature>
<feature type="domain" description="C2H2-type" evidence="10">
    <location>
        <begin position="376"/>
        <end position="403"/>
    </location>
</feature>
<evidence type="ECO:0000256" key="5">
    <source>
        <dbReference type="ARBA" id="ARBA00022833"/>
    </source>
</evidence>
<feature type="domain" description="C2H2-type" evidence="10">
    <location>
        <begin position="264"/>
        <end position="291"/>
    </location>
</feature>
<dbReference type="PANTHER" id="PTHR24394">
    <property type="entry name" value="ZINC FINGER PROTEIN"/>
    <property type="match status" value="1"/>
</dbReference>
<dbReference type="Proteomes" id="UP001166052">
    <property type="component" value="Unassembled WGS sequence"/>
</dbReference>
<feature type="domain" description="C2H2-type" evidence="10">
    <location>
        <begin position="236"/>
        <end position="263"/>
    </location>
</feature>
<accession>A0ABS2Z312</accession>
<keyword evidence="6" id="KW-0805">Transcription regulation</keyword>
<keyword evidence="7" id="KW-0804">Transcription</keyword>
<protein>
    <submittedName>
        <fullName evidence="11">ZN112 protein</fullName>
    </submittedName>
</protein>
<evidence type="ECO:0000259" key="10">
    <source>
        <dbReference type="PROSITE" id="PS50157"/>
    </source>
</evidence>
<evidence type="ECO:0000256" key="6">
    <source>
        <dbReference type="ARBA" id="ARBA00023015"/>
    </source>
</evidence>
<dbReference type="SUPFAM" id="SSF57667">
    <property type="entry name" value="beta-beta-alpha zinc fingers"/>
    <property type="match status" value="5"/>
</dbReference>
<keyword evidence="12" id="KW-1185">Reference proteome</keyword>
<evidence type="ECO:0000256" key="8">
    <source>
        <dbReference type="ARBA" id="ARBA00023242"/>
    </source>
</evidence>
<evidence type="ECO:0000256" key="1">
    <source>
        <dbReference type="ARBA" id="ARBA00004123"/>
    </source>
</evidence>
<evidence type="ECO:0000256" key="2">
    <source>
        <dbReference type="ARBA" id="ARBA00022723"/>
    </source>
</evidence>
<feature type="domain" description="C2H2-type" evidence="10">
    <location>
        <begin position="320"/>
        <end position="347"/>
    </location>
</feature>